<evidence type="ECO:0000313" key="2">
    <source>
        <dbReference type="EMBL" id="MBB4066939.1"/>
    </source>
</evidence>
<dbReference type="Proteomes" id="UP000528286">
    <property type="component" value="Unassembled WGS sequence"/>
</dbReference>
<dbReference type="RefSeq" id="WP_183368217.1">
    <property type="nucleotide sequence ID" value="NZ_JACIEZ010000013.1"/>
</dbReference>
<feature type="transmembrane region" description="Helical" evidence="1">
    <location>
        <begin position="97"/>
        <end position="120"/>
    </location>
</feature>
<feature type="transmembrane region" description="Helical" evidence="1">
    <location>
        <begin position="221"/>
        <end position="243"/>
    </location>
</feature>
<feature type="transmembrane region" description="Helical" evidence="1">
    <location>
        <begin position="164"/>
        <end position="182"/>
    </location>
</feature>
<evidence type="ECO:0000313" key="3">
    <source>
        <dbReference type="Proteomes" id="UP000528286"/>
    </source>
</evidence>
<organism evidence="2 3">
    <name type="scientific">Gellertiella hungarica</name>
    <dbReference type="NCBI Taxonomy" id="1572859"/>
    <lineage>
        <taxon>Bacteria</taxon>
        <taxon>Pseudomonadati</taxon>
        <taxon>Pseudomonadota</taxon>
        <taxon>Alphaproteobacteria</taxon>
        <taxon>Hyphomicrobiales</taxon>
        <taxon>Rhizobiaceae</taxon>
        <taxon>Gellertiella</taxon>
    </lineage>
</organism>
<keyword evidence="3" id="KW-1185">Reference proteome</keyword>
<feature type="transmembrane region" description="Helical" evidence="1">
    <location>
        <begin position="189"/>
        <end position="209"/>
    </location>
</feature>
<gene>
    <name evidence="2" type="ORF">GGR23_004166</name>
</gene>
<comment type="caution">
    <text evidence="2">The sequence shown here is derived from an EMBL/GenBank/DDBJ whole genome shotgun (WGS) entry which is preliminary data.</text>
</comment>
<keyword evidence="1" id="KW-0812">Transmembrane</keyword>
<proteinExistence type="predicted"/>
<dbReference type="AlphaFoldDB" id="A0A7W6NMT0"/>
<accession>A0A7W6NMT0</accession>
<protein>
    <submittedName>
        <fullName evidence="2">Cobalt transporter subunit CbtA</fullName>
    </submittedName>
</protein>
<dbReference type="InterPro" id="IPR012666">
    <property type="entry name" value="CbtA_put"/>
</dbReference>
<dbReference type="EMBL" id="JACIEZ010000013">
    <property type="protein sequence ID" value="MBB4066939.1"/>
    <property type="molecule type" value="Genomic_DNA"/>
</dbReference>
<feature type="transmembrane region" description="Helical" evidence="1">
    <location>
        <begin position="127"/>
        <end position="144"/>
    </location>
</feature>
<dbReference type="Pfam" id="PF09490">
    <property type="entry name" value="CbtA"/>
    <property type="match status" value="1"/>
</dbReference>
<name>A0A7W6NMT0_9HYPH</name>
<sequence length="251" mass="25930">MIVRHLLAAMVAGLMAGIIMTVVQQARVVPLILQAEEYEGAPASPGDAHQHGASLPSSSIGSLVAQFSPISPAMAHEHEGEEESNVLFGLDRLTSTLGANIVAGGGFALLVAALSLLLGAPVTAANGWIWGACGWLAVQFLPAMGLPPELPGFPAADLAARQGWWMATVLASAIGLGLIAFRRELPFRLLGLLVILAPHVWGAPPAPSIETAVPAVIASEFAVAALGSALVMWLSLGVILGYLNDRFEKAA</sequence>
<keyword evidence="1" id="KW-1133">Transmembrane helix</keyword>
<dbReference type="NCBIfam" id="TIGR02458">
    <property type="entry name" value="CbtA"/>
    <property type="match status" value="1"/>
</dbReference>
<keyword evidence="1" id="KW-0472">Membrane</keyword>
<reference evidence="2 3" key="1">
    <citation type="submission" date="2020-08" db="EMBL/GenBank/DDBJ databases">
        <title>Genomic Encyclopedia of Type Strains, Phase IV (KMG-IV): sequencing the most valuable type-strain genomes for metagenomic binning, comparative biology and taxonomic classification.</title>
        <authorList>
            <person name="Goeker M."/>
        </authorList>
    </citation>
    <scope>NUCLEOTIDE SEQUENCE [LARGE SCALE GENOMIC DNA]</scope>
    <source>
        <strain evidence="2 3">DSM 29853</strain>
    </source>
</reference>
<evidence type="ECO:0000256" key="1">
    <source>
        <dbReference type="SAM" id="Phobius"/>
    </source>
</evidence>